<dbReference type="EMBL" id="VSRR010084768">
    <property type="protein sequence ID" value="MPC90547.1"/>
    <property type="molecule type" value="Genomic_DNA"/>
</dbReference>
<sequence length="69" mass="7892">MCPRTEGVKSFLWIVEVESTCSSFYLPFTCPHTCSSPACRRYSASPPTPTCFVLRRVYYAVEMETRSDI</sequence>
<organism evidence="1 2">
    <name type="scientific">Portunus trituberculatus</name>
    <name type="common">Swimming crab</name>
    <name type="synonym">Neptunus trituberculatus</name>
    <dbReference type="NCBI Taxonomy" id="210409"/>
    <lineage>
        <taxon>Eukaryota</taxon>
        <taxon>Metazoa</taxon>
        <taxon>Ecdysozoa</taxon>
        <taxon>Arthropoda</taxon>
        <taxon>Crustacea</taxon>
        <taxon>Multicrustacea</taxon>
        <taxon>Malacostraca</taxon>
        <taxon>Eumalacostraca</taxon>
        <taxon>Eucarida</taxon>
        <taxon>Decapoda</taxon>
        <taxon>Pleocyemata</taxon>
        <taxon>Brachyura</taxon>
        <taxon>Eubrachyura</taxon>
        <taxon>Portunoidea</taxon>
        <taxon>Portunidae</taxon>
        <taxon>Portuninae</taxon>
        <taxon>Portunus</taxon>
    </lineage>
</organism>
<accession>A0A5B7JAS4</accession>
<keyword evidence="2" id="KW-1185">Reference proteome</keyword>
<evidence type="ECO:0000313" key="1">
    <source>
        <dbReference type="EMBL" id="MPC90547.1"/>
    </source>
</evidence>
<evidence type="ECO:0000313" key="2">
    <source>
        <dbReference type="Proteomes" id="UP000324222"/>
    </source>
</evidence>
<name>A0A5B7JAS4_PORTR</name>
<proteinExistence type="predicted"/>
<dbReference type="Proteomes" id="UP000324222">
    <property type="component" value="Unassembled WGS sequence"/>
</dbReference>
<reference evidence="1 2" key="1">
    <citation type="submission" date="2019-05" db="EMBL/GenBank/DDBJ databases">
        <title>Another draft genome of Portunus trituberculatus and its Hox gene families provides insights of decapod evolution.</title>
        <authorList>
            <person name="Jeong J.-H."/>
            <person name="Song I."/>
            <person name="Kim S."/>
            <person name="Choi T."/>
            <person name="Kim D."/>
            <person name="Ryu S."/>
            <person name="Kim W."/>
        </authorList>
    </citation>
    <scope>NUCLEOTIDE SEQUENCE [LARGE SCALE GENOMIC DNA]</scope>
    <source>
        <tissue evidence="1">Muscle</tissue>
    </source>
</reference>
<gene>
    <name evidence="1" type="ORF">E2C01_085539</name>
</gene>
<protein>
    <submittedName>
        <fullName evidence="1">Uncharacterized protein</fullName>
    </submittedName>
</protein>
<dbReference type="AlphaFoldDB" id="A0A5B7JAS4"/>
<comment type="caution">
    <text evidence="1">The sequence shown here is derived from an EMBL/GenBank/DDBJ whole genome shotgun (WGS) entry which is preliminary data.</text>
</comment>